<dbReference type="InterPro" id="IPR036236">
    <property type="entry name" value="Znf_C2H2_sf"/>
</dbReference>
<evidence type="ECO:0000256" key="1">
    <source>
        <dbReference type="PROSITE-ProRule" id="PRU00042"/>
    </source>
</evidence>
<keyword evidence="5" id="KW-1185">Reference proteome</keyword>
<sequence>MDSEFFEYINLSPTLYYDDTETLSPSVPVLPLEPADTSFPRDWQAAYNAYINILAFVDPNEPSKQILPLAQPQAAGQWVYPPPSTPAFRNLEEDEAEWALQPTCGNFNDIYNINPEDVVSDSAWPNGDLVDTYEDMLVGSEPGTGSSMTESIATTRLAVDTVPPATLNSDAAAPGPHRVSTPSPPPATTASATDTYIVTSSPSLSVSPVPYAVRSPVETHVFSWWPVAILQDSARRSGNLIGARADEDAGMLVDPEPESTTTDSVALRPHSAPTTTPATATPTGKTYTTAIPPSPIPNTEAAPVSSPVPASARFPGTNDMTALGVRGSASSNSRSQLTTRANQSSLVPAATTTAPTAVASSSRTVAAPKSRGRKRKASVVEDLVCDDDVGRGSSIAERIKRRRGQTVVDGVAINRCNLVQEPRAPRLQPAGAESPSPRSSARLGEHPNSRRPRIQQQKKMECGKTFKRSSDAMRHHECIHLRIIQVECSKCGGKFSRPDALERHKRTLHAGIIPADYGHHGTRTTGYALAAVTPLPCVDIEPHCQQQDEAGVYYAAETTATATVPSASPGFRLVEQLMKYLQDASAQNTIIFFVPSPSPAPAVLTCTARPWSKRGALRKEV</sequence>
<name>A0A4Y9XQ79_9AGAM</name>
<accession>A0A4Y9XQ79</accession>
<keyword evidence="1" id="KW-0479">Metal-binding</keyword>
<reference evidence="4 5" key="1">
    <citation type="submission" date="2019-02" db="EMBL/GenBank/DDBJ databases">
        <title>Genome sequencing of the rare red list fungi Dentipellis fragilis.</title>
        <authorList>
            <person name="Buettner E."/>
            <person name="Kellner H."/>
        </authorList>
    </citation>
    <scope>NUCLEOTIDE SEQUENCE [LARGE SCALE GENOMIC DNA]</scope>
    <source>
        <strain evidence="4 5">DSM 105465</strain>
    </source>
</reference>
<proteinExistence type="predicted"/>
<keyword evidence="1" id="KW-0863">Zinc-finger</keyword>
<feature type="domain" description="C2H2-type" evidence="3">
    <location>
        <begin position="486"/>
        <end position="514"/>
    </location>
</feature>
<dbReference type="PROSITE" id="PS50157">
    <property type="entry name" value="ZINC_FINGER_C2H2_2"/>
    <property type="match status" value="1"/>
</dbReference>
<dbReference type="PROSITE" id="PS00028">
    <property type="entry name" value="ZINC_FINGER_C2H2_1"/>
    <property type="match status" value="1"/>
</dbReference>
<feature type="compositionally biased region" description="Low complexity" evidence="2">
    <location>
        <begin position="272"/>
        <end position="291"/>
    </location>
</feature>
<dbReference type="Gene3D" id="3.30.160.60">
    <property type="entry name" value="Classic Zinc Finger"/>
    <property type="match status" value="1"/>
</dbReference>
<dbReference type="Proteomes" id="UP000298327">
    <property type="component" value="Unassembled WGS sequence"/>
</dbReference>
<dbReference type="Pfam" id="PF00096">
    <property type="entry name" value="zf-C2H2"/>
    <property type="match status" value="1"/>
</dbReference>
<feature type="compositionally biased region" description="Low complexity" evidence="2">
    <location>
        <begin position="344"/>
        <end position="368"/>
    </location>
</feature>
<dbReference type="OrthoDB" id="2161214at2759"/>
<feature type="compositionally biased region" description="Polar residues" evidence="2">
    <location>
        <begin position="328"/>
        <end position="343"/>
    </location>
</feature>
<evidence type="ECO:0000256" key="2">
    <source>
        <dbReference type="SAM" id="MobiDB-lite"/>
    </source>
</evidence>
<evidence type="ECO:0000313" key="5">
    <source>
        <dbReference type="Proteomes" id="UP000298327"/>
    </source>
</evidence>
<feature type="region of interest" description="Disordered" evidence="2">
    <location>
        <begin position="420"/>
        <end position="461"/>
    </location>
</feature>
<organism evidence="4 5">
    <name type="scientific">Dentipellis fragilis</name>
    <dbReference type="NCBI Taxonomy" id="205917"/>
    <lineage>
        <taxon>Eukaryota</taxon>
        <taxon>Fungi</taxon>
        <taxon>Dikarya</taxon>
        <taxon>Basidiomycota</taxon>
        <taxon>Agaricomycotina</taxon>
        <taxon>Agaricomycetes</taxon>
        <taxon>Russulales</taxon>
        <taxon>Hericiaceae</taxon>
        <taxon>Dentipellis</taxon>
    </lineage>
</organism>
<dbReference type="STRING" id="205917.A0A4Y9XQ79"/>
<dbReference type="InterPro" id="IPR013087">
    <property type="entry name" value="Znf_C2H2_type"/>
</dbReference>
<dbReference type="SUPFAM" id="SSF57667">
    <property type="entry name" value="beta-beta-alpha zinc fingers"/>
    <property type="match status" value="1"/>
</dbReference>
<gene>
    <name evidence="4" type="ORF">EVG20_g10783</name>
</gene>
<dbReference type="EMBL" id="SEOQ01001410">
    <property type="protein sequence ID" value="TFY51912.1"/>
    <property type="molecule type" value="Genomic_DNA"/>
</dbReference>
<feature type="region of interest" description="Disordered" evidence="2">
    <location>
        <begin position="168"/>
        <end position="191"/>
    </location>
</feature>
<dbReference type="GO" id="GO:0008270">
    <property type="term" value="F:zinc ion binding"/>
    <property type="evidence" value="ECO:0007669"/>
    <property type="project" value="UniProtKB-KW"/>
</dbReference>
<feature type="compositionally biased region" description="Low complexity" evidence="2">
    <location>
        <begin position="301"/>
        <end position="312"/>
    </location>
</feature>
<keyword evidence="1" id="KW-0862">Zinc</keyword>
<dbReference type="AlphaFoldDB" id="A0A4Y9XQ79"/>
<evidence type="ECO:0000259" key="3">
    <source>
        <dbReference type="PROSITE" id="PS50157"/>
    </source>
</evidence>
<protein>
    <recommendedName>
        <fullName evidence="3">C2H2-type domain-containing protein</fullName>
    </recommendedName>
</protein>
<evidence type="ECO:0000313" key="4">
    <source>
        <dbReference type="EMBL" id="TFY51912.1"/>
    </source>
</evidence>
<comment type="caution">
    <text evidence="4">The sequence shown here is derived from an EMBL/GenBank/DDBJ whole genome shotgun (WGS) entry which is preliminary data.</text>
</comment>
<feature type="region of interest" description="Disordered" evidence="2">
    <location>
        <begin position="247"/>
        <end position="378"/>
    </location>
</feature>